<evidence type="ECO:0000256" key="4">
    <source>
        <dbReference type="ARBA" id="ARBA00022776"/>
    </source>
</evidence>
<dbReference type="PANTHER" id="PTHR12827">
    <property type="entry name" value="MEIOTIC CHECKPOINT REGULATOR TSG24 FAMILY MEMBER"/>
    <property type="match status" value="1"/>
</dbReference>
<dbReference type="FunFam" id="1.25.10.10:FF:000747">
    <property type="entry name" value="Shattered"/>
    <property type="match status" value="1"/>
</dbReference>
<keyword evidence="5" id="KW-0131">Cell cycle</keyword>
<protein>
    <recommendedName>
        <fullName evidence="14">Anaphase-promoting complex subunit 1</fullName>
    </recommendedName>
</protein>
<feature type="compositionally biased region" description="Polar residues" evidence="6">
    <location>
        <begin position="379"/>
        <end position="394"/>
    </location>
</feature>
<dbReference type="FunFam" id="1.25.10.10:FF:000302">
    <property type="entry name" value="Anaphase-promoting complex subunit 1"/>
    <property type="match status" value="1"/>
</dbReference>
<name>A0AAN7NY75_9COLE</name>
<feature type="transmembrane region" description="Helical" evidence="7">
    <location>
        <begin position="1470"/>
        <end position="1487"/>
    </location>
</feature>
<evidence type="ECO:0000256" key="1">
    <source>
        <dbReference type="ARBA" id="ARBA00010547"/>
    </source>
</evidence>
<evidence type="ECO:0000313" key="13">
    <source>
        <dbReference type="Proteomes" id="UP001353858"/>
    </source>
</evidence>
<dbReference type="Pfam" id="PF20518">
    <property type="entry name" value="Apc1_MidN"/>
    <property type="match status" value="1"/>
</dbReference>
<evidence type="ECO:0000256" key="7">
    <source>
        <dbReference type="SAM" id="Phobius"/>
    </source>
</evidence>
<comment type="similarity">
    <text evidence="1">Belongs to the APC1 family.</text>
</comment>
<dbReference type="InterPro" id="IPR024990">
    <property type="entry name" value="Apc1"/>
</dbReference>
<evidence type="ECO:0000259" key="9">
    <source>
        <dbReference type="Pfam" id="PF18122"/>
    </source>
</evidence>
<feature type="region of interest" description="Disordered" evidence="6">
    <location>
        <begin position="109"/>
        <end position="133"/>
    </location>
</feature>
<gene>
    <name evidence="12" type="ORF">RN001_016442</name>
</gene>
<dbReference type="GO" id="GO:0060090">
    <property type="term" value="F:molecular adaptor activity"/>
    <property type="evidence" value="ECO:0007669"/>
    <property type="project" value="TreeGrafter"/>
</dbReference>
<evidence type="ECO:0000256" key="6">
    <source>
        <dbReference type="SAM" id="MobiDB-lite"/>
    </source>
</evidence>
<feature type="domain" description="Anaphase-promoting complex subunit 1 C-terminal" evidence="9">
    <location>
        <begin position="1804"/>
        <end position="1954"/>
    </location>
</feature>
<evidence type="ECO:0000256" key="5">
    <source>
        <dbReference type="ARBA" id="ARBA00023306"/>
    </source>
</evidence>
<feature type="transmembrane region" description="Helical" evidence="7">
    <location>
        <begin position="1614"/>
        <end position="1639"/>
    </location>
</feature>
<feature type="domain" description="Anaphase-promoting complex subunit 1 N-terminal" evidence="8">
    <location>
        <begin position="144"/>
        <end position="271"/>
    </location>
</feature>
<feature type="region of interest" description="Disordered" evidence="6">
    <location>
        <begin position="378"/>
        <end position="405"/>
    </location>
</feature>
<proteinExistence type="inferred from homology"/>
<dbReference type="PANTHER" id="PTHR12827:SF3">
    <property type="entry name" value="ANAPHASE-PROMOTING COMPLEX SUBUNIT 1"/>
    <property type="match status" value="1"/>
</dbReference>
<evidence type="ECO:0008006" key="14">
    <source>
        <dbReference type="Google" id="ProtNLM"/>
    </source>
</evidence>
<dbReference type="InterPro" id="IPR048971">
    <property type="entry name" value="Apc1_3rd"/>
</dbReference>
<keyword evidence="7" id="KW-1133">Transmembrane helix</keyword>
<dbReference type="GO" id="GO:0051301">
    <property type="term" value="P:cell division"/>
    <property type="evidence" value="ECO:0007669"/>
    <property type="project" value="UniProtKB-KW"/>
</dbReference>
<keyword evidence="4" id="KW-0498">Mitosis</keyword>
<dbReference type="Pfam" id="PF18122">
    <property type="entry name" value="APC1_C"/>
    <property type="match status" value="1"/>
</dbReference>
<dbReference type="Pfam" id="PF12859">
    <property type="entry name" value="ANAPC1"/>
    <property type="match status" value="1"/>
</dbReference>
<evidence type="ECO:0000259" key="8">
    <source>
        <dbReference type="Pfam" id="PF12859"/>
    </source>
</evidence>
<dbReference type="Gene3D" id="1.25.10.10">
    <property type="entry name" value="Leucine-rich Repeat Variant"/>
    <property type="match status" value="2"/>
</dbReference>
<comment type="caution">
    <text evidence="12">The sequence shown here is derived from an EMBL/GenBank/DDBJ whole genome shotgun (WGS) entry which is preliminary data.</text>
</comment>
<evidence type="ECO:0000313" key="12">
    <source>
        <dbReference type="EMBL" id="KAK4871451.1"/>
    </source>
</evidence>
<sequence>MIAAKDPQEFIPSGRQQLLNHPGPYELYNDEHEGLSPEVLRNEFEKVSISDNKHKEWWIVRKSPWPNEQTQNLEKGKCFESDNTNYNVSENSWSWKNVDSPKLNKRLSDIQGSKKRNSNDGEQMNNSFKGHNTTNLGNNLKCQSLGVMEEELYVKDNVVIWSKGITSTGNCTQFDSSRITVCSYTSQYLIKHAQWCTFYCELPPFNNANQDFHAKVDEPQGTPMPSICIVDSHNLKVFSVDSEDFVSTLPFEVGRIWNTKFGIILERDKSLDKKHNDVGGPTVFSMVHPLDEVSPVAIAQGSVHLIEDNSISIVFTSEKPSICMMYDSHTSQHSVYTIRKVRNDEWVEMSTKLRSEPPSLHNLSSRLKNRLSMWETRSETPSPFLSRPTSVNMHTHSHQPSRSHSPMAAISRCQSPTVSPLVSSNPWLPKLSRLHNSLRVGTTNTSLPMTSTQIDIADDYHYVNPLLCFEHIWTDSFTTQDNTGPASKVFLIDDLVGRYYLCYLIPSRLQLSMVCVEMSSANSLTFGLLTSVSAKDAVAVPHLHMLAILEHSGSIVLYSGLTVVGKLHVGGVLAQHVLSPCMVRSFPQFNSPFPRRSTLLPQYSTPISGPNFDEHFLSPVLPTGSSIQTNLQIILDPYKYKTEMGRTQLNGLRDVIADRITLQYSDGTYYRITLPPIATSTLIENCLNALRQVLPRDSTVTLLTRWYAVRNAPGPVDLNVEQEWEMFTSLIYELLGYDTEQSSEMPCDSPMTPLYVAKRQRQTSLGSNADWNYLVDSKVHKLSYHSTATLLNLKASTKTSSPIKNAEIKINTNSILFSNIRVIHYTLHLLYEDFKLNVIRMEQLPLMAQFLSKLSSDLMLKNYVTYYWKDFPYYCSKYNSESSVIGIGNLKNVVKWSCMQEQPENIIEYVYLLLKNTDVTSYPYIPNVNERSKAVAQLCGIYIKKSCSNTEVFVDSFANNVFNTRPFSTPKAKQIHSENISERIALLMTEMGIASRDLDSFPIGINLLLYGALWKCREKPPVDWCPETYNLLQRPDLAAQAELVKKNKLQESAKKQLLVPNSTALPEILPAMKQVEDMDQEDGMEDIDSALLKMRFPEDHRVAEARRLLQSSKPVTIALVQRPEVADHDFIEEQEKHLYAICARTMALSVGRGMFTLRTATPVVTEPLPLPKLYLSGKAPPRGVTVELGHIDYPQNMQHWPLFHNGVANGLRISPDAHNIDSTWIIFNKPKNSAETNYEHAGFLMALGLNGHLTNLSILNTYNYLSKSNEMTSIGILLGLASAMRGTANTIITKVLSVHLEALLPPTSMELDVSQNLQVAALVGVGLAYQGTAHRHITEVLLWEIGRPPGPEMENSTDRESYSLAAGLALGLVTLQQGGRPSGLSDLNVPDTLHYYMVDKYKVPSFQIREGCNVNLDVTAPGATLALSLMYLKSGNKTLADWMSPPTTQYLLDFARPDFLMLRILSRSKFYLLVEIFYISFIGLIMWDDIRPDRNWIENQVPATIRPYCMVKPTSSSCDIDYEAMNQAYCNIIAGACFGIGLKYAGSANNEAFTALLHYCHMFISLTSKSIAELAGKPTIETCLNVLLLSASMVMAGTGNLQIMRIVRHLRRRVGLASSAVVTYGSHLAIHMALGLLFLGGGRYTLSNSPASIAALICAFYPKFPTHSADNRYHLQAFRHLYVLAVEPRLIIPKDVSTGRICYANLKVVYLDGSHLFLKGPCLIPDLNLLAKISIEDERYWCVEFDRGRNWDQLQKLLTSSGLIEVKQRAGCLSYVEDKFGYRTELARTLTHSKTIPWNPSPKAITSFSSNAVVRYFSDNFLTPNLNCISSENERDILKKITKATYECVIKDKEIILSNVLALLKIIQDVKNSPSTLQIWQFKLVCAQVLENGLSTHLISPEVMLSLKQELVNIIKKWEPTMQTHLTDYIQGKDLQKLHNVKEFVSYITFYDLPFNICSTLQSESFNSLEIINNVLGRTHSSETIMKLLNILNLQL</sequence>
<dbReference type="EMBL" id="JARPUR010000009">
    <property type="protein sequence ID" value="KAK4871451.1"/>
    <property type="molecule type" value="Genomic_DNA"/>
</dbReference>
<feature type="domain" description="Anaphase-promoting complex subunit 1 beta-sandwich" evidence="11">
    <location>
        <begin position="1689"/>
        <end position="1769"/>
    </location>
</feature>
<dbReference type="InterPro" id="IPR041221">
    <property type="entry name" value="APC1_C"/>
</dbReference>
<evidence type="ECO:0000256" key="2">
    <source>
        <dbReference type="ARBA" id="ARBA00022618"/>
    </source>
</evidence>
<feature type="domain" description="Anaphase-promoting complex subunit 1 middle" evidence="10">
    <location>
        <begin position="744"/>
        <end position="1037"/>
    </location>
</feature>
<dbReference type="InterPro" id="IPR049255">
    <property type="entry name" value="Apc1_N"/>
</dbReference>
<dbReference type="GO" id="GO:0031145">
    <property type="term" value="P:anaphase-promoting complex-dependent catabolic process"/>
    <property type="evidence" value="ECO:0007669"/>
    <property type="project" value="TreeGrafter"/>
</dbReference>
<organism evidence="12 13">
    <name type="scientific">Aquatica leii</name>
    <dbReference type="NCBI Taxonomy" id="1421715"/>
    <lineage>
        <taxon>Eukaryota</taxon>
        <taxon>Metazoa</taxon>
        <taxon>Ecdysozoa</taxon>
        <taxon>Arthropoda</taxon>
        <taxon>Hexapoda</taxon>
        <taxon>Insecta</taxon>
        <taxon>Pterygota</taxon>
        <taxon>Neoptera</taxon>
        <taxon>Endopterygota</taxon>
        <taxon>Coleoptera</taxon>
        <taxon>Polyphaga</taxon>
        <taxon>Elateriformia</taxon>
        <taxon>Elateroidea</taxon>
        <taxon>Lampyridae</taxon>
        <taxon>Luciolinae</taxon>
        <taxon>Aquatica</taxon>
    </lineage>
</organism>
<evidence type="ECO:0000259" key="10">
    <source>
        <dbReference type="Pfam" id="PF20518"/>
    </source>
</evidence>
<dbReference type="Pfam" id="PF21282">
    <property type="entry name" value="APC1_3rd"/>
    <property type="match status" value="1"/>
</dbReference>
<reference evidence="13" key="1">
    <citation type="submission" date="2023-01" db="EMBL/GenBank/DDBJ databases">
        <title>Key to firefly adult light organ development and bioluminescence: homeobox transcription factors regulate luciferase expression and transportation to peroxisome.</title>
        <authorList>
            <person name="Fu X."/>
        </authorList>
    </citation>
    <scope>NUCLEOTIDE SEQUENCE [LARGE SCALE GENOMIC DNA]</scope>
</reference>
<dbReference type="Proteomes" id="UP001353858">
    <property type="component" value="Unassembled WGS sequence"/>
</dbReference>
<keyword evidence="7" id="KW-0472">Membrane</keyword>
<evidence type="ECO:0000256" key="3">
    <source>
        <dbReference type="ARBA" id="ARBA00022737"/>
    </source>
</evidence>
<keyword evidence="13" id="KW-1185">Reference proteome</keyword>
<feature type="compositionally biased region" description="Polar residues" evidence="6">
    <location>
        <begin position="120"/>
        <end position="133"/>
    </location>
</feature>
<dbReference type="GO" id="GO:0070979">
    <property type="term" value="P:protein K11-linked ubiquitination"/>
    <property type="evidence" value="ECO:0007669"/>
    <property type="project" value="TreeGrafter"/>
</dbReference>
<keyword evidence="3" id="KW-0677">Repeat</keyword>
<keyword evidence="7" id="KW-0812">Transmembrane</keyword>
<dbReference type="InterPro" id="IPR046794">
    <property type="entry name" value="Apc1_MidN"/>
</dbReference>
<dbReference type="GO" id="GO:0005680">
    <property type="term" value="C:anaphase-promoting complex"/>
    <property type="evidence" value="ECO:0007669"/>
    <property type="project" value="InterPro"/>
</dbReference>
<accession>A0AAN7NY75</accession>
<keyword evidence="2" id="KW-0132">Cell division</keyword>
<dbReference type="GO" id="GO:0007091">
    <property type="term" value="P:metaphase/anaphase transition of mitotic cell cycle"/>
    <property type="evidence" value="ECO:0007669"/>
    <property type="project" value="TreeGrafter"/>
</dbReference>
<dbReference type="InterPro" id="IPR011989">
    <property type="entry name" value="ARM-like"/>
</dbReference>
<evidence type="ECO:0000259" key="11">
    <source>
        <dbReference type="Pfam" id="PF21282"/>
    </source>
</evidence>